<dbReference type="Pfam" id="PF00551">
    <property type="entry name" value="Formyl_trans_N"/>
    <property type="match status" value="1"/>
</dbReference>
<dbReference type="InterPro" id="IPR036477">
    <property type="entry name" value="Formyl_transf_N_sf"/>
</dbReference>
<dbReference type="eggNOG" id="KOG3082">
    <property type="taxonomic scope" value="Eukaryota"/>
</dbReference>
<dbReference type="EMBL" id="GL996499">
    <property type="protein sequence ID" value="EGW35578.1"/>
    <property type="molecule type" value="Genomic_DNA"/>
</dbReference>
<dbReference type="KEGG" id="spaa:SPAPADRAFT_58802"/>
<evidence type="ECO:0000256" key="1">
    <source>
        <dbReference type="ARBA" id="ARBA00012261"/>
    </source>
</evidence>
<evidence type="ECO:0000259" key="2">
    <source>
        <dbReference type="Pfam" id="PF00551"/>
    </source>
</evidence>
<dbReference type="RefSeq" id="XP_007372990.1">
    <property type="nucleotide sequence ID" value="XM_007372928.1"/>
</dbReference>
<dbReference type="EC" id="2.1.2.9" evidence="1"/>
<keyword evidence="4" id="KW-1185">Reference proteome</keyword>
<dbReference type="OrthoDB" id="10268103at2759"/>
<dbReference type="GeneID" id="18872612"/>
<gene>
    <name evidence="3" type="ORF">SPAPADRAFT_58802</name>
</gene>
<dbReference type="PANTHER" id="PTHR11138">
    <property type="entry name" value="METHIONYL-TRNA FORMYLTRANSFERASE"/>
    <property type="match status" value="1"/>
</dbReference>
<dbReference type="CDD" id="cd08646">
    <property type="entry name" value="FMT_core_Met-tRNA-FMT_N"/>
    <property type="match status" value="1"/>
</dbReference>
<dbReference type="Gene3D" id="3.40.50.12230">
    <property type="match status" value="1"/>
</dbReference>
<reference evidence="3 4" key="1">
    <citation type="journal article" date="2011" name="Proc. Natl. Acad. Sci. U.S.A.">
        <title>Comparative genomics of xylose-fermenting fungi for enhanced biofuel production.</title>
        <authorList>
            <person name="Wohlbach D.J."/>
            <person name="Kuo A."/>
            <person name="Sato T.K."/>
            <person name="Potts K.M."/>
            <person name="Salamov A.A."/>
            <person name="LaButti K.M."/>
            <person name="Sun H."/>
            <person name="Clum A."/>
            <person name="Pangilinan J.L."/>
            <person name="Lindquist E.A."/>
            <person name="Lucas S."/>
            <person name="Lapidus A."/>
            <person name="Jin M."/>
            <person name="Gunawan C."/>
            <person name="Balan V."/>
            <person name="Dale B.E."/>
            <person name="Jeffries T.W."/>
            <person name="Zinkel R."/>
            <person name="Barry K.W."/>
            <person name="Grigoriev I.V."/>
            <person name="Gasch A.P."/>
        </authorList>
    </citation>
    <scope>NUCLEOTIDE SEQUENCE [LARGE SCALE GENOMIC DNA]</scope>
    <source>
        <strain evidence="4">NRRL Y-27907 / 11-Y1</strain>
    </source>
</reference>
<dbReference type="PANTHER" id="PTHR11138:SF5">
    <property type="entry name" value="METHIONYL-TRNA FORMYLTRANSFERASE, MITOCHONDRIAL"/>
    <property type="match status" value="1"/>
</dbReference>
<dbReference type="GO" id="GO:0004479">
    <property type="term" value="F:methionyl-tRNA formyltransferase activity"/>
    <property type="evidence" value="ECO:0007669"/>
    <property type="project" value="UniProtKB-EC"/>
</dbReference>
<dbReference type="InterPro" id="IPR002376">
    <property type="entry name" value="Formyl_transf_N"/>
</dbReference>
<dbReference type="HOGENOM" id="CLU_033347_0_1_1"/>
<accession>G3AE44</accession>
<dbReference type="InParanoid" id="G3AE44"/>
<sequence>MRVRIKLNWNLSNTRSFSSVSSSDRLKIAFFGSDHFSTASLTALHTYSQLHNHTIHVITPTLKPTGRGLTQLIDLPLGTLANSLSLPVHRVENSSDMNELVSHQFNLAIAVSFGKLIPSKFLQSCKFGGLNVHPSLLPTYSGASPLQYALLNDDKFTGCTVQTLHPTKFDKGEILLQSSKVDILDSDNFESLEKKLSDIGARLLVETIDQRLFLDGGGIKSEYPFSLAS</sequence>
<feature type="domain" description="Formyl transferase N-terminal" evidence="2">
    <location>
        <begin position="27"/>
        <end position="208"/>
    </location>
</feature>
<proteinExistence type="predicted"/>
<dbReference type="GO" id="GO:0005739">
    <property type="term" value="C:mitochondrion"/>
    <property type="evidence" value="ECO:0007669"/>
    <property type="project" value="TreeGrafter"/>
</dbReference>
<dbReference type="OMA" id="LPTHEID"/>
<dbReference type="Proteomes" id="UP000000709">
    <property type="component" value="Unassembled WGS sequence"/>
</dbReference>
<dbReference type="InterPro" id="IPR041711">
    <property type="entry name" value="Met-tRNA-FMT_N"/>
</dbReference>
<feature type="non-terminal residue" evidence="3">
    <location>
        <position position="229"/>
    </location>
</feature>
<name>G3AE44_SPAPN</name>
<organism evidence="4">
    <name type="scientific">Spathaspora passalidarum (strain NRRL Y-27907 / 11-Y1)</name>
    <dbReference type="NCBI Taxonomy" id="619300"/>
    <lineage>
        <taxon>Eukaryota</taxon>
        <taxon>Fungi</taxon>
        <taxon>Dikarya</taxon>
        <taxon>Ascomycota</taxon>
        <taxon>Saccharomycotina</taxon>
        <taxon>Pichiomycetes</taxon>
        <taxon>Debaryomycetaceae</taxon>
        <taxon>Spathaspora</taxon>
    </lineage>
</organism>
<dbReference type="AlphaFoldDB" id="G3AE44"/>
<dbReference type="STRING" id="619300.G3AE44"/>
<evidence type="ECO:0000313" key="4">
    <source>
        <dbReference type="Proteomes" id="UP000000709"/>
    </source>
</evidence>
<dbReference type="SUPFAM" id="SSF53328">
    <property type="entry name" value="Formyltransferase"/>
    <property type="match status" value="1"/>
</dbReference>
<evidence type="ECO:0000313" key="3">
    <source>
        <dbReference type="EMBL" id="EGW35578.1"/>
    </source>
</evidence>
<dbReference type="FunCoup" id="G3AE44">
    <property type="interactions" value="278"/>
</dbReference>
<protein>
    <recommendedName>
        <fullName evidence="1">methionyl-tRNA formyltransferase</fullName>
        <ecNumber evidence="1">2.1.2.9</ecNumber>
    </recommendedName>
</protein>